<feature type="transmembrane region" description="Helical" evidence="1">
    <location>
        <begin position="122"/>
        <end position="140"/>
    </location>
</feature>
<feature type="transmembrane region" description="Helical" evidence="1">
    <location>
        <begin position="190"/>
        <end position="208"/>
    </location>
</feature>
<name>A0ABQ7FBW4_9ACTN</name>
<feature type="transmembrane region" description="Helical" evidence="1">
    <location>
        <begin position="88"/>
        <end position="110"/>
    </location>
</feature>
<keyword evidence="1" id="KW-1133">Transmembrane helix</keyword>
<reference evidence="2 3" key="1">
    <citation type="submission" date="2019-10" db="EMBL/GenBank/DDBJ databases">
        <title>Streptomyces tenebrisbrunneis sp.nov., an endogenous actinomycete isolated from of Lycium ruthenicum.</title>
        <authorList>
            <person name="Ma L."/>
        </authorList>
    </citation>
    <scope>NUCLEOTIDE SEQUENCE [LARGE SCALE GENOMIC DNA]</scope>
    <source>
        <strain evidence="2 3">TRM 66187</strain>
    </source>
</reference>
<dbReference type="Proteomes" id="UP000621266">
    <property type="component" value="Unassembled WGS sequence"/>
</dbReference>
<feature type="transmembrane region" description="Helical" evidence="1">
    <location>
        <begin position="215"/>
        <end position="232"/>
    </location>
</feature>
<keyword evidence="1" id="KW-0812">Transmembrane</keyword>
<comment type="caution">
    <text evidence="2">The sequence shown here is derived from an EMBL/GenBank/DDBJ whole genome shotgun (WGS) entry which is preliminary data.</text>
</comment>
<dbReference type="RefSeq" id="WP_098753782.1">
    <property type="nucleotide sequence ID" value="NZ_WHPN01000418.1"/>
</dbReference>
<accession>A0ABQ7FBW4</accession>
<organism evidence="2 3">
    <name type="scientific">Streptomyces lycii</name>
    <dbReference type="NCBI Taxonomy" id="2654337"/>
    <lineage>
        <taxon>Bacteria</taxon>
        <taxon>Bacillati</taxon>
        <taxon>Actinomycetota</taxon>
        <taxon>Actinomycetes</taxon>
        <taxon>Kitasatosporales</taxon>
        <taxon>Streptomycetaceae</taxon>
        <taxon>Streptomyces</taxon>
    </lineage>
</organism>
<keyword evidence="1" id="KW-0472">Membrane</keyword>
<evidence type="ECO:0000256" key="1">
    <source>
        <dbReference type="SAM" id="Phobius"/>
    </source>
</evidence>
<dbReference type="EMBL" id="WHPN01000418">
    <property type="protein sequence ID" value="KAF4405478.1"/>
    <property type="molecule type" value="Genomic_DNA"/>
</dbReference>
<protein>
    <submittedName>
        <fullName evidence="2">Zf-HC2 domain-containing protein</fullName>
    </submittedName>
</protein>
<feature type="transmembrane region" description="Helical" evidence="1">
    <location>
        <begin position="244"/>
        <end position="264"/>
    </location>
</feature>
<proteinExistence type="predicted"/>
<evidence type="ECO:0000313" key="2">
    <source>
        <dbReference type="EMBL" id="KAF4405478.1"/>
    </source>
</evidence>
<gene>
    <name evidence="2" type="ORF">GCU69_29990</name>
</gene>
<sequence length="272" mass="28406">MRVEHASARLVHDYARGGTGMAADELWALEAHLEACGICRERLAAAVATEAPEITALLGAVRSDLDSRLDAAAPAPKRLRRRARLPRWATPVMVPWLAMTAGLTLIALLLDFLNPDFGEVSPVLLLAPALPLAGVAAAWSPGLDPAHELTSSAPRAGLYLLLRRTASVLTVLVPVLFAGGRLTGVTVAEWLLPTLAFTVAALALGGAIGVGRAAVVLGAVWAAVILAPALATQRTPLALRPDQLPAWALLLALGAGIVIARRGAYSVLRNPR</sequence>
<evidence type="ECO:0000313" key="3">
    <source>
        <dbReference type="Proteomes" id="UP000621266"/>
    </source>
</evidence>
<keyword evidence="3" id="KW-1185">Reference proteome</keyword>
<feature type="transmembrane region" description="Helical" evidence="1">
    <location>
        <begin position="161"/>
        <end position="178"/>
    </location>
</feature>